<gene>
    <name evidence="3" type="ORF">BDW02DRAFT_601909</name>
</gene>
<feature type="region of interest" description="Disordered" evidence="1">
    <location>
        <begin position="171"/>
        <end position="233"/>
    </location>
</feature>
<evidence type="ECO:0000256" key="2">
    <source>
        <dbReference type="SAM" id="Phobius"/>
    </source>
</evidence>
<feature type="region of interest" description="Disordered" evidence="1">
    <location>
        <begin position="287"/>
        <end position="306"/>
    </location>
</feature>
<keyword evidence="2" id="KW-0812">Transmembrane</keyword>
<evidence type="ECO:0000313" key="4">
    <source>
        <dbReference type="Proteomes" id="UP000800040"/>
    </source>
</evidence>
<feature type="transmembrane region" description="Helical" evidence="2">
    <location>
        <begin position="20"/>
        <end position="46"/>
    </location>
</feature>
<feature type="region of interest" description="Disordered" evidence="1">
    <location>
        <begin position="606"/>
        <end position="625"/>
    </location>
</feature>
<feature type="region of interest" description="Disordered" evidence="1">
    <location>
        <begin position="322"/>
        <end position="341"/>
    </location>
</feature>
<evidence type="ECO:0000313" key="3">
    <source>
        <dbReference type="EMBL" id="KAF1830199.1"/>
    </source>
</evidence>
<sequence>GVLPPPNEPNEPDEPLAPLFLPTILLSPPILHPLVLSLLVLPALVLPQLLLPPLFLPLLVLPLLVLPLLVLPLLVLPLLVLPLLFLPLLVLPLLVLPLRVLSLLFLSPLVLPALVLSLLLLPRPLIPLLLPPLLVPLLVLPAPVLLTLGVLPPPNEPNEPNELEELATVMKQSASTDQRAPVLPGGHSEKRARDRSLKESVKEPVGVHYGASGLGGQVPPVKQSSKSTRGEQSFQELRAALLASYEERRKEREAEALVAPRPTSKTAPIERKRKLIIHRNDHLYPKPGVEKPLVAQPPTSKTAPIERKRKLIIHRNDHLYPKPQSVVKQPGPKSILKQPGAPKTHKSICFSEYDNVRTFQDFDESYDHILYTPHEERAAPRPVSWTTGSLNAPILHDTRRCMWMSVRDGDEVMTFFRYGAQRQRVCQVRGFYRAQLAEDFENVTSPRYIEVTQTIDGFYGSKIDGAQGPMWTGVILDSVDPCESALPTFSFGVCIRRSAGYWYFLSEAYQCHDGKGIRTHGRYQCEKGGNCLRFSFGRFCGCEGHWFKRVGRPTSLKTQELNYTPWFESITRCKVTRSAAVQLGRDGITVVPLGCEADLSILTEQDVAPPHPRPSTTARHHPRYPVVDKSLSKTKVYRRPKSSIPSPGTTIVLSSRSGAISKKSKSTQLNLDGLDTELRQRIEAARYY</sequence>
<protein>
    <submittedName>
        <fullName evidence="3">Uncharacterized protein</fullName>
    </submittedName>
</protein>
<feature type="non-terminal residue" evidence="3">
    <location>
        <position position="1"/>
    </location>
</feature>
<dbReference type="AlphaFoldDB" id="A0A6A5K035"/>
<evidence type="ECO:0000256" key="1">
    <source>
        <dbReference type="SAM" id="MobiDB-lite"/>
    </source>
</evidence>
<reference evidence="3" key="1">
    <citation type="submission" date="2020-01" db="EMBL/GenBank/DDBJ databases">
        <authorList>
            <consortium name="DOE Joint Genome Institute"/>
            <person name="Haridas S."/>
            <person name="Albert R."/>
            <person name="Binder M."/>
            <person name="Bloem J."/>
            <person name="Labutti K."/>
            <person name="Salamov A."/>
            <person name="Andreopoulos B."/>
            <person name="Baker S.E."/>
            <person name="Barry K."/>
            <person name="Bills G."/>
            <person name="Bluhm B.H."/>
            <person name="Cannon C."/>
            <person name="Castanera R."/>
            <person name="Culley D.E."/>
            <person name="Daum C."/>
            <person name="Ezra D."/>
            <person name="Gonzalez J.B."/>
            <person name="Henrissat B."/>
            <person name="Kuo A."/>
            <person name="Liang C."/>
            <person name="Lipzen A."/>
            <person name="Lutzoni F."/>
            <person name="Magnuson J."/>
            <person name="Mondo S."/>
            <person name="Nolan M."/>
            <person name="Ohm R."/>
            <person name="Pangilinan J."/>
            <person name="Park H.-J."/>
            <person name="Ramirez L."/>
            <person name="Alfaro M."/>
            <person name="Sun H."/>
            <person name="Tritt A."/>
            <person name="Yoshinaga Y."/>
            <person name="Zwiers L.-H."/>
            <person name="Turgeon B.G."/>
            <person name="Goodwin S.B."/>
            <person name="Spatafora J.W."/>
            <person name="Crous P.W."/>
            <person name="Grigoriev I.V."/>
        </authorList>
    </citation>
    <scope>NUCLEOTIDE SEQUENCE</scope>
    <source>
        <strain evidence="3">P77</strain>
    </source>
</reference>
<dbReference type="OrthoDB" id="3800554at2759"/>
<keyword evidence="4" id="KW-1185">Reference proteome</keyword>
<keyword evidence="2" id="KW-0472">Membrane</keyword>
<feature type="compositionally biased region" description="Polar residues" evidence="1">
    <location>
        <begin position="222"/>
        <end position="233"/>
    </location>
</feature>
<keyword evidence="2" id="KW-1133">Transmembrane helix</keyword>
<accession>A0A6A5K035</accession>
<feature type="transmembrane region" description="Helical" evidence="2">
    <location>
        <begin position="58"/>
        <end position="80"/>
    </location>
</feature>
<dbReference type="EMBL" id="ML975406">
    <property type="protein sequence ID" value="KAF1830199.1"/>
    <property type="molecule type" value="Genomic_DNA"/>
</dbReference>
<feature type="compositionally biased region" description="Basic and acidic residues" evidence="1">
    <location>
        <begin position="187"/>
        <end position="202"/>
    </location>
</feature>
<proteinExistence type="predicted"/>
<feature type="transmembrane region" description="Helical" evidence="2">
    <location>
        <begin position="100"/>
        <end position="121"/>
    </location>
</feature>
<dbReference type="Proteomes" id="UP000800040">
    <property type="component" value="Unassembled WGS sequence"/>
</dbReference>
<name>A0A6A5K035_9PLEO</name>
<organism evidence="3 4">
    <name type="scientific">Decorospora gaudefroyi</name>
    <dbReference type="NCBI Taxonomy" id="184978"/>
    <lineage>
        <taxon>Eukaryota</taxon>
        <taxon>Fungi</taxon>
        <taxon>Dikarya</taxon>
        <taxon>Ascomycota</taxon>
        <taxon>Pezizomycotina</taxon>
        <taxon>Dothideomycetes</taxon>
        <taxon>Pleosporomycetidae</taxon>
        <taxon>Pleosporales</taxon>
        <taxon>Pleosporineae</taxon>
        <taxon>Pleosporaceae</taxon>
        <taxon>Decorospora</taxon>
    </lineage>
</organism>